<dbReference type="RefSeq" id="WP_246081455.1">
    <property type="nucleotide sequence ID" value="NZ_VFOM01000002.1"/>
</dbReference>
<dbReference type="Proteomes" id="UP000317998">
    <property type="component" value="Unassembled WGS sequence"/>
</dbReference>
<sequence>MPLILKFGAALLGAALAVGGSVAAGATANPGDEASRQESAGPDAMVAAADGNPSRVAIVGSITVPPAEAGLIPAELLEAYTAPTGELTRQLNSLNGRPVAIGVDPMIVASIRILGTTAPASATAWLERLATADNETFSLGYADADVAALSQAGLGTIPGPLSFTIDPTLFPEESTAPGDGNGTTDGEPGSSTPPASASASPEPPTTPTVPTQETLTDLPWSLDSIVWPRNGDIVAADLGVFNSAGPVTTLVDSESVAFPGGAPRASATSAGSSLLVADSPASAQLQLAASSTNDESWAAAMASLTASLASWPDSSSTMLLTLDRSIPLGVNRLAITLDTLAQDPGVTTTTLAAARGEASVEVAVVDRPVAPERTSQLATMFATEPGLAQFATVLADPTLITGERRLALLALSSNSWADLTAGWTPAVNSYLSRSVEILESVKVEESSTLNLRSYTGNLPITVSNSLPFPVTVAVHVAADTAILDVIESPVSVVVEAGSQARALVPVRSIANGDVMLRVNLTSGTGVAVSSPVIITTNVQAEWETAFTAVFVALLVIVFAVGIVRTVTRRRRERRARLAAESAPDASPESVEKVGDPVDADGQAP</sequence>
<evidence type="ECO:0000313" key="5">
    <source>
        <dbReference type="Proteomes" id="UP000317998"/>
    </source>
</evidence>
<comment type="caution">
    <text evidence="4">The sequence shown here is derived from an EMBL/GenBank/DDBJ whole genome shotgun (WGS) entry which is preliminary data.</text>
</comment>
<feature type="compositionally biased region" description="Low complexity" evidence="1">
    <location>
        <begin position="188"/>
        <end position="200"/>
    </location>
</feature>
<gene>
    <name evidence="4" type="ORF">FB562_2080</name>
</gene>
<protein>
    <submittedName>
        <fullName evidence="4">Uncharacterized protein</fullName>
    </submittedName>
</protein>
<accession>A0A542YEP6</accession>
<keyword evidence="2" id="KW-0812">Transmembrane</keyword>
<feature type="compositionally biased region" description="Low complexity" evidence="1">
    <location>
        <begin position="578"/>
        <end position="588"/>
    </location>
</feature>
<reference evidence="4 5" key="1">
    <citation type="submission" date="2019-06" db="EMBL/GenBank/DDBJ databases">
        <title>Sequencing the genomes of 1000 actinobacteria strains.</title>
        <authorList>
            <person name="Klenk H.-P."/>
        </authorList>
    </citation>
    <scope>NUCLEOTIDE SEQUENCE [LARGE SCALE GENOMIC DNA]</scope>
    <source>
        <strain evidence="4 5">DSM 26477</strain>
    </source>
</reference>
<name>A0A542YEP6_9MICO</name>
<evidence type="ECO:0000256" key="2">
    <source>
        <dbReference type="SAM" id="Phobius"/>
    </source>
</evidence>
<dbReference type="InterPro" id="IPR046112">
    <property type="entry name" value="DUF6049"/>
</dbReference>
<feature type="chain" id="PRO_5021737594" evidence="3">
    <location>
        <begin position="24"/>
        <end position="604"/>
    </location>
</feature>
<dbReference type="Pfam" id="PF19516">
    <property type="entry name" value="DUF6049"/>
    <property type="match status" value="1"/>
</dbReference>
<proteinExistence type="predicted"/>
<feature type="region of interest" description="Disordered" evidence="1">
    <location>
        <begin position="164"/>
        <end position="215"/>
    </location>
</feature>
<dbReference type="EMBL" id="VFOM01000002">
    <property type="protein sequence ID" value="TQL46556.1"/>
    <property type="molecule type" value="Genomic_DNA"/>
</dbReference>
<organism evidence="4 5">
    <name type="scientific">Homoserinimonas aerilata</name>
    <dbReference type="NCBI Taxonomy" id="1162970"/>
    <lineage>
        <taxon>Bacteria</taxon>
        <taxon>Bacillati</taxon>
        <taxon>Actinomycetota</taxon>
        <taxon>Actinomycetes</taxon>
        <taxon>Micrococcales</taxon>
        <taxon>Microbacteriaceae</taxon>
        <taxon>Homoserinimonas</taxon>
    </lineage>
</organism>
<dbReference type="AlphaFoldDB" id="A0A542YEP6"/>
<keyword evidence="3" id="KW-0732">Signal</keyword>
<evidence type="ECO:0000256" key="3">
    <source>
        <dbReference type="SAM" id="SignalP"/>
    </source>
</evidence>
<keyword evidence="2" id="KW-1133">Transmembrane helix</keyword>
<feature type="region of interest" description="Disordered" evidence="1">
    <location>
        <begin position="574"/>
        <end position="604"/>
    </location>
</feature>
<evidence type="ECO:0000256" key="1">
    <source>
        <dbReference type="SAM" id="MobiDB-lite"/>
    </source>
</evidence>
<evidence type="ECO:0000313" key="4">
    <source>
        <dbReference type="EMBL" id="TQL46556.1"/>
    </source>
</evidence>
<keyword evidence="2" id="KW-0472">Membrane</keyword>
<feature type="transmembrane region" description="Helical" evidence="2">
    <location>
        <begin position="545"/>
        <end position="566"/>
    </location>
</feature>
<keyword evidence="5" id="KW-1185">Reference proteome</keyword>
<feature type="signal peptide" evidence="3">
    <location>
        <begin position="1"/>
        <end position="23"/>
    </location>
</feature>